<comment type="caution">
    <text evidence="2">The sequence shown here is derived from an EMBL/GenBank/DDBJ whole genome shotgun (WGS) entry which is preliminary data.</text>
</comment>
<evidence type="ECO:0000313" key="2">
    <source>
        <dbReference type="EMBL" id="KAF7339051.1"/>
    </source>
</evidence>
<evidence type="ECO:0000256" key="1">
    <source>
        <dbReference type="SAM" id="MobiDB-lite"/>
    </source>
</evidence>
<accession>A0A8H6XEE5</accession>
<feature type="compositionally biased region" description="Low complexity" evidence="1">
    <location>
        <begin position="198"/>
        <end position="211"/>
    </location>
</feature>
<dbReference type="OrthoDB" id="3268823at2759"/>
<feature type="compositionally biased region" description="Low complexity" evidence="1">
    <location>
        <begin position="1"/>
        <end position="11"/>
    </location>
</feature>
<gene>
    <name evidence="2" type="ORF">MVEN_01981300</name>
</gene>
<name>A0A8H6XEE5_9AGAR</name>
<feature type="compositionally biased region" description="Low complexity" evidence="1">
    <location>
        <begin position="276"/>
        <end position="285"/>
    </location>
</feature>
<protein>
    <submittedName>
        <fullName evidence="2">Uncharacterized protein</fullName>
    </submittedName>
</protein>
<feature type="compositionally biased region" description="Low complexity" evidence="1">
    <location>
        <begin position="380"/>
        <end position="396"/>
    </location>
</feature>
<feature type="region of interest" description="Disordered" evidence="1">
    <location>
        <begin position="417"/>
        <end position="454"/>
    </location>
</feature>
<evidence type="ECO:0000313" key="3">
    <source>
        <dbReference type="Proteomes" id="UP000620124"/>
    </source>
</evidence>
<feature type="compositionally biased region" description="Low complexity" evidence="1">
    <location>
        <begin position="121"/>
        <end position="147"/>
    </location>
</feature>
<feature type="compositionally biased region" description="Basic residues" evidence="1">
    <location>
        <begin position="428"/>
        <end position="439"/>
    </location>
</feature>
<sequence>MTTTTIESTTSPFPGSFPEEPASQQQNNESTTLLDTAKTYLPDPDDVQRAMTSVGQAAKAYLPQSVAAYLPSASSSSLETDPDLAPPHPPFLADLPVTGDSGLRTLSTEAQAGSLLPPRVDSTSTSLSDADLGHLSTPAHISAAASPHPVPPLSPADTDPNVEQGGVATLAESPVQLSSLSLSAPNAQNEGPSAPQNSLATPSLGGSTSSPTRTQLDDTPPAPAPPPTGNDRSVPVLAPSALPGASLPSRARGSTPRPGSADSKFVEGIPSPMPAPAAAEPSPIAQTEGLQNPMESATPPPNTPAVPGSLPINPGLGSANGAPDVVAPPAPQGHIAPRDGAAQGKDAPLPLDAPHFHVIDSSAASENTETAPPVPPKTDSPVLAPSAVASPPLSRLLPPPPLATTRARTRIRARALARTLQTTPPPGKRQRRKKPKLLQRLKDKMHVGHAHAHA</sequence>
<feature type="region of interest" description="Disordered" evidence="1">
    <location>
        <begin position="70"/>
        <end position="404"/>
    </location>
</feature>
<reference evidence="2" key="1">
    <citation type="submission" date="2020-05" db="EMBL/GenBank/DDBJ databases">
        <title>Mycena genomes resolve the evolution of fungal bioluminescence.</title>
        <authorList>
            <person name="Tsai I.J."/>
        </authorList>
    </citation>
    <scope>NUCLEOTIDE SEQUENCE</scope>
    <source>
        <strain evidence="2">CCC161011</strain>
    </source>
</reference>
<feature type="region of interest" description="Disordered" evidence="1">
    <location>
        <begin position="1"/>
        <end position="30"/>
    </location>
</feature>
<dbReference type="EMBL" id="JACAZI010000020">
    <property type="protein sequence ID" value="KAF7339051.1"/>
    <property type="molecule type" value="Genomic_DNA"/>
</dbReference>
<feature type="compositionally biased region" description="Polar residues" evidence="1">
    <location>
        <begin position="175"/>
        <end position="197"/>
    </location>
</feature>
<proteinExistence type="predicted"/>
<dbReference type="AlphaFoldDB" id="A0A8H6XEE5"/>
<keyword evidence="3" id="KW-1185">Reference proteome</keyword>
<dbReference type="Proteomes" id="UP000620124">
    <property type="component" value="Unassembled WGS sequence"/>
</dbReference>
<organism evidence="2 3">
    <name type="scientific">Mycena venus</name>
    <dbReference type="NCBI Taxonomy" id="2733690"/>
    <lineage>
        <taxon>Eukaryota</taxon>
        <taxon>Fungi</taxon>
        <taxon>Dikarya</taxon>
        <taxon>Basidiomycota</taxon>
        <taxon>Agaricomycotina</taxon>
        <taxon>Agaricomycetes</taxon>
        <taxon>Agaricomycetidae</taxon>
        <taxon>Agaricales</taxon>
        <taxon>Marasmiineae</taxon>
        <taxon>Mycenaceae</taxon>
        <taxon>Mycena</taxon>
    </lineage>
</organism>